<comment type="subcellular location">
    <subcellularLocation>
        <location evidence="1">Cytoplasm</location>
    </subcellularLocation>
</comment>
<dbReference type="SMART" id="SM00357">
    <property type="entry name" value="CSP"/>
    <property type="match status" value="1"/>
</dbReference>
<evidence type="ECO:0000313" key="4">
    <source>
        <dbReference type="EMBL" id="GET19779.1"/>
    </source>
</evidence>
<evidence type="ECO:0000313" key="5">
    <source>
        <dbReference type="Proteomes" id="UP000396862"/>
    </source>
</evidence>
<dbReference type="CDD" id="cd04458">
    <property type="entry name" value="CSP_CDS"/>
    <property type="match status" value="1"/>
</dbReference>
<comment type="caution">
    <text evidence="4">The sequence shown here is derived from an EMBL/GenBank/DDBJ whole genome shotgun (WGS) entry which is preliminary data.</text>
</comment>
<dbReference type="Pfam" id="PF00313">
    <property type="entry name" value="CSD"/>
    <property type="match status" value="1"/>
</dbReference>
<reference evidence="4 5" key="1">
    <citation type="submission" date="2019-10" db="EMBL/GenBank/DDBJ databases">
        <title>Prolixibacter strains distinguished by the presence of nitrate reductase genes were adept at nitrate-dependent anaerobic corrosion of metallic iron and carbon steel.</title>
        <authorList>
            <person name="Iino T."/>
            <person name="Shono N."/>
            <person name="Ito K."/>
            <person name="Nakamura R."/>
            <person name="Sueoka K."/>
            <person name="Harayama S."/>
            <person name="Ohkuma M."/>
        </authorList>
    </citation>
    <scope>NUCLEOTIDE SEQUENCE [LARGE SCALE GENOMIC DNA]</scope>
    <source>
        <strain evidence="4 5">MIC1-1</strain>
    </source>
</reference>
<evidence type="ECO:0000256" key="1">
    <source>
        <dbReference type="ARBA" id="ARBA00004496"/>
    </source>
</evidence>
<sequence length="78" mass="8976">MINVNLLEVHYQLKIMNKGTVKFFNRTKGFGFIKDAESDNEYFVHVTGLIDEIQENDEVTFELKEGKKGLNAVNVKLL</sequence>
<dbReference type="PRINTS" id="PR00050">
    <property type="entry name" value="COLDSHOCK"/>
</dbReference>
<organism evidence="4 5">
    <name type="scientific">Prolixibacter denitrificans</name>
    <dbReference type="NCBI Taxonomy" id="1541063"/>
    <lineage>
        <taxon>Bacteria</taxon>
        <taxon>Pseudomonadati</taxon>
        <taxon>Bacteroidota</taxon>
        <taxon>Bacteroidia</taxon>
        <taxon>Marinilabiliales</taxon>
        <taxon>Prolixibacteraceae</taxon>
        <taxon>Prolixibacter</taxon>
    </lineage>
</organism>
<dbReference type="PROSITE" id="PS51857">
    <property type="entry name" value="CSD_2"/>
    <property type="match status" value="1"/>
</dbReference>
<dbReference type="PIRSF" id="PIRSF002599">
    <property type="entry name" value="Cold_shock_A"/>
    <property type="match status" value="1"/>
</dbReference>
<evidence type="ECO:0000256" key="2">
    <source>
        <dbReference type="ARBA" id="ARBA00022490"/>
    </source>
</evidence>
<dbReference type="EMBL" id="BLAU01000001">
    <property type="protein sequence ID" value="GET19779.1"/>
    <property type="molecule type" value="Genomic_DNA"/>
</dbReference>
<proteinExistence type="predicted"/>
<keyword evidence="5" id="KW-1185">Reference proteome</keyword>
<dbReference type="InterPro" id="IPR011129">
    <property type="entry name" value="CSD"/>
</dbReference>
<gene>
    <name evidence="4" type="ORF">JCM18694_00250</name>
</gene>
<dbReference type="InterPro" id="IPR012340">
    <property type="entry name" value="NA-bd_OB-fold"/>
</dbReference>
<protein>
    <recommendedName>
        <fullName evidence="3">CSD domain-containing protein</fullName>
    </recommendedName>
</protein>
<dbReference type="Proteomes" id="UP000396862">
    <property type="component" value="Unassembled WGS sequence"/>
</dbReference>
<dbReference type="InterPro" id="IPR012156">
    <property type="entry name" value="Cold_shock_CspA"/>
</dbReference>
<dbReference type="InterPro" id="IPR050181">
    <property type="entry name" value="Cold_shock_domain"/>
</dbReference>
<dbReference type="SUPFAM" id="SSF50249">
    <property type="entry name" value="Nucleic acid-binding proteins"/>
    <property type="match status" value="1"/>
</dbReference>
<feature type="domain" description="CSD" evidence="3">
    <location>
        <begin position="16"/>
        <end position="77"/>
    </location>
</feature>
<dbReference type="InterPro" id="IPR002059">
    <property type="entry name" value="CSP_DNA-bd"/>
</dbReference>
<accession>A0ABQ0ZE89</accession>
<dbReference type="PANTHER" id="PTHR11544">
    <property type="entry name" value="COLD SHOCK DOMAIN CONTAINING PROTEINS"/>
    <property type="match status" value="1"/>
</dbReference>
<dbReference type="Gene3D" id="2.40.50.140">
    <property type="entry name" value="Nucleic acid-binding proteins"/>
    <property type="match status" value="1"/>
</dbReference>
<evidence type="ECO:0000259" key="3">
    <source>
        <dbReference type="PROSITE" id="PS51857"/>
    </source>
</evidence>
<keyword evidence="2" id="KW-0963">Cytoplasm</keyword>
<name>A0ABQ0ZE89_9BACT</name>